<dbReference type="InterPro" id="IPR012296">
    <property type="entry name" value="Nuclease_put_TT1808"/>
</dbReference>
<feature type="domain" description="Putative restriction endonuclease" evidence="2">
    <location>
        <begin position="26"/>
        <end position="200"/>
    </location>
</feature>
<dbReference type="EMBL" id="MLAW01000021">
    <property type="protein sequence ID" value="OJJ25113.1"/>
    <property type="molecule type" value="Genomic_DNA"/>
</dbReference>
<accession>A0A1L9QR36</accession>
<sequence>MTQATIPETQAIAPQPQETQEHLFTFEEYLEYEGEPDILQELYRGKLIPMNTPTLKHCQICEFLVYQLQHYFANQNLSFVAKTIVGVRTEEKTSRIPDAVVCEQALWEQVGDRGGAGVLDFAEKPILVVEVVSTNRRDDYVVKRNEYELAEIAEYWIIDPKKKQVRVFTNPTNEEGYEYTDFKETDTVVSPQFQDLVLSVQELLNPPLVEGLIKAEQEKLKTLEQEALSERQRAEKLADRLRELGIDPDELE</sequence>
<keyword evidence="1" id="KW-0175">Coiled coil</keyword>
<dbReference type="Gene3D" id="3.90.1570.10">
    <property type="entry name" value="tt1808, chain A"/>
    <property type="match status" value="1"/>
</dbReference>
<evidence type="ECO:0000313" key="3">
    <source>
        <dbReference type="EMBL" id="OJJ25113.1"/>
    </source>
</evidence>
<gene>
    <name evidence="3" type="ORF">BI308_13045</name>
</gene>
<protein>
    <recommendedName>
        <fullName evidence="2">Putative restriction endonuclease domain-containing protein</fullName>
    </recommendedName>
</protein>
<feature type="coiled-coil region" evidence="1">
    <location>
        <begin position="213"/>
        <end position="244"/>
    </location>
</feature>
<dbReference type="PANTHER" id="PTHR34107:SF2">
    <property type="entry name" value="SLL0888 PROTEIN"/>
    <property type="match status" value="1"/>
</dbReference>
<dbReference type="PANTHER" id="PTHR34107">
    <property type="entry name" value="SLL0198 PROTEIN-RELATED"/>
    <property type="match status" value="1"/>
</dbReference>
<proteinExistence type="predicted"/>
<dbReference type="SUPFAM" id="SSF52980">
    <property type="entry name" value="Restriction endonuclease-like"/>
    <property type="match status" value="1"/>
</dbReference>
<dbReference type="InterPro" id="IPR011335">
    <property type="entry name" value="Restrct_endonuc-II-like"/>
</dbReference>
<name>A0A1L9QR36_9CYAN</name>
<comment type="caution">
    <text evidence="3">The sequence shown here is derived from an EMBL/GenBank/DDBJ whole genome shotgun (WGS) entry which is preliminary data.</text>
</comment>
<dbReference type="CDD" id="cd06260">
    <property type="entry name" value="DUF820-like"/>
    <property type="match status" value="1"/>
</dbReference>
<evidence type="ECO:0000259" key="2">
    <source>
        <dbReference type="Pfam" id="PF05685"/>
    </source>
</evidence>
<organism evidence="3 4">
    <name type="scientific">Roseofilum reptotaenium AO1-A</name>
    <dbReference type="NCBI Taxonomy" id="1925591"/>
    <lineage>
        <taxon>Bacteria</taxon>
        <taxon>Bacillati</taxon>
        <taxon>Cyanobacteriota</taxon>
        <taxon>Cyanophyceae</taxon>
        <taxon>Desertifilales</taxon>
        <taxon>Desertifilaceae</taxon>
        <taxon>Roseofilum</taxon>
    </lineage>
</organism>
<keyword evidence="4" id="KW-1185">Reference proteome</keyword>
<dbReference type="STRING" id="1925591.BI308_13045"/>
<reference evidence="3" key="1">
    <citation type="submission" date="2016-10" db="EMBL/GenBank/DDBJ databases">
        <title>CRISPR-Cas defence system in Roseofilum reptotaenium: evidence of a bacteriophage-cyanobacterium arms race in the coral black band disease.</title>
        <authorList>
            <person name="Buerger P."/>
            <person name="Wood-Charlson E.M."/>
            <person name="Weynberg K.D."/>
            <person name="Willis B."/>
            <person name="Van Oppen M.J."/>
        </authorList>
    </citation>
    <scope>NUCLEOTIDE SEQUENCE [LARGE SCALE GENOMIC DNA]</scope>
    <source>
        <strain evidence="3">AO1-A</strain>
    </source>
</reference>
<evidence type="ECO:0000313" key="4">
    <source>
        <dbReference type="Proteomes" id="UP000183940"/>
    </source>
</evidence>
<evidence type="ECO:0000256" key="1">
    <source>
        <dbReference type="SAM" id="Coils"/>
    </source>
</evidence>
<dbReference type="Pfam" id="PF05685">
    <property type="entry name" value="Uma2"/>
    <property type="match status" value="1"/>
</dbReference>
<dbReference type="Proteomes" id="UP000183940">
    <property type="component" value="Unassembled WGS sequence"/>
</dbReference>
<dbReference type="AlphaFoldDB" id="A0A1L9QR36"/>
<dbReference type="InterPro" id="IPR008538">
    <property type="entry name" value="Uma2"/>
</dbReference>